<dbReference type="PANTHER" id="PTHR43464">
    <property type="entry name" value="METHYLTRANSFERASE"/>
    <property type="match status" value="1"/>
</dbReference>
<evidence type="ECO:0000313" key="5">
    <source>
        <dbReference type="EMBL" id="GLD29706.1"/>
    </source>
</evidence>
<dbReference type="PANTHER" id="PTHR43464:SF19">
    <property type="entry name" value="UBIQUINONE BIOSYNTHESIS O-METHYLTRANSFERASE, MITOCHONDRIAL"/>
    <property type="match status" value="1"/>
</dbReference>
<evidence type="ECO:0000313" key="4">
    <source>
        <dbReference type="EMBL" id="GLB85113.1"/>
    </source>
</evidence>
<reference evidence="5" key="1">
    <citation type="submission" date="2022-08" db="EMBL/GenBank/DDBJ databases">
        <title>Mycobacterium kiyosense sp. nov., scotochromogenic slow-glowing species isolated from respiratory specimens.</title>
        <authorList>
            <person name="Fukano H."/>
            <person name="Kazumi Y."/>
            <person name="Sakagami N."/>
            <person name="Ato M."/>
            <person name="Mitarai S."/>
            <person name="Hoshino Y."/>
        </authorList>
    </citation>
    <scope>NUCLEOTIDE SEQUENCE</scope>
    <source>
        <strain evidence="5">1413</strain>
        <strain evidence="4">SRL2020-028</strain>
    </source>
</reference>
<comment type="caution">
    <text evidence="5">The sequence shown here is derived from an EMBL/GenBank/DDBJ whole genome shotgun (WGS) entry which is preliminary data.</text>
</comment>
<sequence length="229" mass="24471">MNTPTDFEFERAYRGDSERFGEGSRPPWSIGEPQPELAVLIEQGKFHGDVLDAGCGEGAISLALAERGHATVGLDASPTAIELAQREAQQRGITTATFAVADISDFGTYPAGSEGRFGTIVDSTLFHSMPVELREGYQQSIVRAAAPGASYFVLVFDRAALGEDGPVNAVTEAELREVVGKYWVIDDVRPARIHAQVPADVPGMPGFDARDEGNGRRSVGAWLLSAHLG</sequence>
<proteinExistence type="predicted"/>
<dbReference type="Proteomes" id="UP001165663">
    <property type="component" value="Unassembled WGS sequence"/>
</dbReference>
<gene>
    <name evidence="5" type="ORF">Mkiyose1413_15890</name>
    <name evidence="4" type="ORF">SRL2020028_43690</name>
</gene>
<protein>
    <recommendedName>
        <fullName evidence="7">SAM-dependent methyltransferase</fullName>
    </recommendedName>
</protein>
<name>A0A9P3Q2H1_9MYCO</name>
<evidence type="ECO:0000256" key="3">
    <source>
        <dbReference type="ARBA" id="ARBA00022691"/>
    </source>
</evidence>
<evidence type="ECO:0000256" key="2">
    <source>
        <dbReference type="ARBA" id="ARBA00022679"/>
    </source>
</evidence>
<dbReference type="AlphaFoldDB" id="A0A9P3Q2H1"/>
<organism evidence="5 6">
    <name type="scientific">Mycobacterium kiyosense</name>
    <dbReference type="NCBI Taxonomy" id="2871094"/>
    <lineage>
        <taxon>Bacteria</taxon>
        <taxon>Bacillati</taxon>
        <taxon>Actinomycetota</taxon>
        <taxon>Actinomycetes</taxon>
        <taxon>Mycobacteriales</taxon>
        <taxon>Mycobacteriaceae</taxon>
        <taxon>Mycobacterium</taxon>
    </lineage>
</organism>
<dbReference type="EMBL" id="BRXE01000073">
    <property type="protein sequence ID" value="GLB85113.1"/>
    <property type="molecule type" value="Genomic_DNA"/>
</dbReference>
<dbReference type="Proteomes" id="UP001064782">
    <property type="component" value="Unassembled WGS sequence"/>
</dbReference>
<keyword evidence="6" id="KW-1185">Reference proteome</keyword>
<evidence type="ECO:0000256" key="1">
    <source>
        <dbReference type="ARBA" id="ARBA00022603"/>
    </source>
</evidence>
<dbReference type="GO" id="GO:0008757">
    <property type="term" value="F:S-adenosylmethionine-dependent methyltransferase activity"/>
    <property type="evidence" value="ECO:0007669"/>
    <property type="project" value="InterPro"/>
</dbReference>
<accession>A0A9P3Q2H1</accession>
<dbReference type="InterPro" id="IPR029063">
    <property type="entry name" value="SAM-dependent_MTases_sf"/>
</dbReference>
<evidence type="ECO:0000313" key="6">
    <source>
        <dbReference type="Proteomes" id="UP001064782"/>
    </source>
</evidence>
<dbReference type="Pfam" id="PF05724">
    <property type="entry name" value="TPMT"/>
    <property type="match status" value="1"/>
</dbReference>
<keyword evidence="2" id="KW-0808">Transferase</keyword>
<evidence type="ECO:0008006" key="7">
    <source>
        <dbReference type="Google" id="ProtNLM"/>
    </source>
</evidence>
<keyword evidence="1" id="KW-0489">Methyltransferase</keyword>
<dbReference type="EMBL" id="BRZI01000007">
    <property type="protein sequence ID" value="GLD29706.1"/>
    <property type="molecule type" value="Genomic_DNA"/>
</dbReference>
<dbReference type="CDD" id="cd02440">
    <property type="entry name" value="AdoMet_MTases"/>
    <property type="match status" value="1"/>
</dbReference>
<dbReference type="InterPro" id="IPR008854">
    <property type="entry name" value="TPMT"/>
</dbReference>
<dbReference type="SUPFAM" id="SSF53335">
    <property type="entry name" value="S-adenosyl-L-methionine-dependent methyltransferases"/>
    <property type="match status" value="1"/>
</dbReference>
<dbReference type="RefSeq" id="WP_236980967.1">
    <property type="nucleotide sequence ID" value="NZ_BRXE01000073.1"/>
</dbReference>
<dbReference type="PROSITE" id="PS51585">
    <property type="entry name" value="SAM_MT_TPMT"/>
    <property type="match status" value="1"/>
</dbReference>
<keyword evidence="3" id="KW-0949">S-adenosyl-L-methionine</keyword>
<dbReference type="GO" id="GO:0032259">
    <property type="term" value="P:methylation"/>
    <property type="evidence" value="ECO:0007669"/>
    <property type="project" value="UniProtKB-KW"/>
</dbReference>
<dbReference type="GeneID" id="83629639"/>
<dbReference type="Gene3D" id="3.40.50.150">
    <property type="entry name" value="Vaccinia Virus protein VP39"/>
    <property type="match status" value="1"/>
</dbReference>